<dbReference type="Pfam" id="PF00188">
    <property type="entry name" value="CAP"/>
    <property type="match status" value="1"/>
</dbReference>
<feature type="compositionally biased region" description="Basic and acidic residues" evidence="1">
    <location>
        <begin position="78"/>
        <end position="87"/>
    </location>
</feature>
<dbReference type="InterPro" id="IPR035940">
    <property type="entry name" value="CAP_sf"/>
</dbReference>
<evidence type="ECO:0000313" key="5">
    <source>
        <dbReference type="Proteomes" id="UP000799424"/>
    </source>
</evidence>
<gene>
    <name evidence="4" type="ORF">CC86DRAFT_370283</name>
</gene>
<feature type="compositionally biased region" description="Pro residues" evidence="1">
    <location>
        <begin position="89"/>
        <end position="123"/>
    </location>
</feature>
<keyword evidence="2" id="KW-0732">Signal</keyword>
<dbReference type="InterPro" id="IPR014044">
    <property type="entry name" value="CAP_dom"/>
</dbReference>
<organism evidence="4 5">
    <name type="scientific">Ophiobolus disseminans</name>
    <dbReference type="NCBI Taxonomy" id="1469910"/>
    <lineage>
        <taxon>Eukaryota</taxon>
        <taxon>Fungi</taxon>
        <taxon>Dikarya</taxon>
        <taxon>Ascomycota</taxon>
        <taxon>Pezizomycotina</taxon>
        <taxon>Dothideomycetes</taxon>
        <taxon>Pleosporomycetidae</taxon>
        <taxon>Pleosporales</taxon>
        <taxon>Pleosporineae</taxon>
        <taxon>Phaeosphaeriaceae</taxon>
        <taxon>Ophiobolus</taxon>
    </lineage>
</organism>
<evidence type="ECO:0000313" key="4">
    <source>
        <dbReference type="EMBL" id="KAF2826212.1"/>
    </source>
</evidence>
<evidence type="ECO:0000259" key="3">
    <source>
        <dbReference type="Pfam" id="PF00188"/>
    </source>
</evidence>
<dbReference type="SUPFAM" id="SSF55797">
    <property type="entry name" value="PR-1-like"/>
    <property type="match status" value="1"/>
</dbReference>
<evidence type="ECO:0000256" key="1">
    <source>
        <dbReference type="SAM" id="MobiDB-lite"/>
    </source>
</evidence>
<sequence length="248" mass="26130">MRAAFAVAALAGSVIAAPSYGGPGRKEHQNVHVIVETVVHTVYVTEGYEVPQATPSAVYSAQPVYSAPAALTTIVYEEPKPSSKYEAPEPTPTPEEPKPTPTPEPTPIPEEPKPTPTPSPAPPTNTGYMAIVDEYRQKLGLKALKCSTKLEANAKDTAASGNGQMVHKLNAGTFGQTLAPGKAGDFKHVFVGGWLCEMSFPQISADCATESKGWDYQGQTGHAEILTSPNYSEIGCAEAGGIWCCDVA</sequence>
<dbReference type="EMBL" id="MU006226">
    <property type="protein sequence ID" value="KAF2826212.1"/>
    <property type="molecule type" value="Genomic_DNA"/>
</dbReference>
<protein>
    <recommendedName>
        <fullName evidence="3">SCP domain-containing protein</fullName>
    </recommendedName>
</protein>
<feature type="chain" id="PRO_5025375803" description="SCP domain-containing protein" evidence="2">
    <location>
        <begin position="17"/>
        <end position="248"/>
    </location>
</feature>
<feature type="signal peptide" evidence="2">
    <location>
        <begin position="1"/>
        <end position="16"/>
    </location>
</feature>
<feature type="domain" description="SCP" evidence="3">
    <location>
        <begin position="132"/>
        <end position="237"/>
    </location>
</feature>
<accession>A0A6A6ZYR9</accession>
<feature type="region of interest" description="Disordered" evidence="1">
    <location>
        <begin position="78"/>
        <end position="127"/>
    </location>
</feature>
<name>A0A6A6ZYR9_9PLEO</name>
<keyword evidence="5" id="KW-1185">Reference proteome</keyword>
<reference evidence="4" key="1">
    <citation type="journal article" date="2020" name="Stud. Mycol.">
        <title>101 Dothideomycetes genomes: a test case for predicting lifestyles and emergence of pathogens.</title>
        <authorList>
            <person name="Haridas S."/>
            <person name="Albert R."/>
            <person name="Binder M."/>
            <person name="Bloem J."/>
            <person name="Labutti K."/>
            <person name="Salamov A."/>
            <person name="Andreopoulos B."/>
            <person name="Baker S."/>
            <person name="Barry K."/>
            <person name="Bills G."/>
            <person name="Bluhm B."/>
            <person name="Cannon C."/>
            <person name="Castanera R."/>
            <person name="Culley D."/>
            <person name="Daum C."/>
            <person name="Ezra D."/>
            <person name="Gonzalez J."/>
            <person name="Henrissat B."/>
            <person name="Kuo A."/>
            <person name="Liang C."/>
            <person name="Lipzen A."/>
            <person name="Lutzoni F."/>
            <person name="Magnuson J."/>
            <person name="Mondo S."/>
            <person name="Nolan M."/>
            <person name="Ohm R."/>
            <person name="Pangilinan J."/>
            <person name="Park H.-J."/>
            <person name="Ramirez L."/>
            <person name="Alfaro M."/>
            <person name="Sun H."/>
            <person name="Tritt A."/>
            <person name="Yoshinaga Y."/>
            <person name="Zwiers L.-H."/>
            <person name="Turgeon B."/>
            <person name="Goodwin S."/>
            <person name="Spatafora J."/>
            <person name="Crous P."/>
            <person name="Grigoriev I."/>
        </authorList>
    </citation>
    <scope>NUCLEOTIDE SEQUENCE</scope>
    <source>
        <strain evidence="4">CBS 113818</strain>
    </source>
</reference>
<dbReference type="AlphaFoldDB" id="A0A6A6ZYR9"/>
<dbReference type="OrthoDB" id="5350391at2759"/>
<evidence type="ECO:0000256" key="2">
    <source>
        <dbReference type="SAM" id="SignalP"/>
    </source>
</evidence>
<dbReference type="Proteomes" id="UP000799424">
    <property type="component" value="Unassembled WGS sequence"/>
</dbReference>
<proteinExistence type="predicted"/>
<dbReference type="Gene3D" id="3.40.33.10">
    <property type="entry name" value="CAP"/>
    <property type="match status" value="1"/>
</dbReference>